<sequence>MIGRLLNRLLSPAPAPLDPMDARLALAALLVRLARADDHYTPEERGRIDRILSARHAMASEDAARLRQEAEQLEAQAPDTVRFTRALKEAVAHENRIELIQAMWEVALSDDQRDGREDALIRVVADLLGVNDVERAIARQRVEDTRK</sequence>
<organism evidence="2 3">
    <name type="scientific">Albidovulum inexpectatum</name>
    <dbReference type="NCBI Taxonomy" id="196587"/>
    <lineage>
        <taxon>Bacteria</taxon>
        <taxon>Pseudomonadati</taxon>
        <taxon>Pseudomonadota</taxon>
        <taxon>Alphaproteobacteria</taxon>
        <taxon>Rhodobacterales</taxon>
        <taxon>Paracoccaceae</taxon>
        <taxon>Albidovulum</taxon>
    </lineage>
</organism>
<reference evidence="2 3" key="1">
    <citation type="submission" date="2018-01" db="EMBL/GenBank/DDBJ databases">
        <title>Genomic Encyclopedia of Archaeal and Bacterial Type Strains, Phase II (KMG-II): from individual species to whole genera.</title>
        <authorList>
            <person name="Goeker M."/>
        </authorList>
    </citation>
    <scope>NUCLEOTIDE SEQUENCE [LARGE SCALE GENOMIC DNA]</scope>
    <source>
        <strain evidence="2 3">DSM 12048</strain>
    </source>
</reference>
<dbReference type="AlphaFoldDB" id="A0A2S5JFL7"/>
<dbReference type="Proteomes" id="UP000239736">
    <property type="component" value="Unassembled WGS sequence"/>
</dbReference>
<dbReference type="Gene3D" id="1.10.3680.10">
    <property type="entry name" value="TerB-like"/>
    <property type="match status" value="1"/>
</dbReference>
<dbReference type="RefSeq" id="WP_104071394.1">
    <property type="nucleotide sequence ID" value="NZ_PRDS01000006.1"/>
</dbReference>
<accession>A0A2S5JFL7</accession>
<gene>
    <name evidence="2" type="ORF">LV82_02063</name>
</gene>
<evidence type="ECO:0000313" key="3">
    <source>
        <dbReference type="Proteomes" id="UP000239736"/>
    </source>
</evidence>
<dbReference type="CDD" id="cd07313">
    <property type="entry name" value="terB_like_2"/>
    <property type="match status" value="1"/>
</dbReference>
<evidence type="ECO:0000313" key="2">
    <source>
        <dbReference type="EMBL" id="PPB80191.1"/>
    </source>
</evidence>
<name>A0A2S5JFL7_9RHOB</name>
<comment type="caution">
    <text evidence="2">The sequence shown here is derived from an EMBL/GenBank/DDBJ whole genome shotgun (WGS) entry which is preliminary data.</text>
</comment>
<protein>
    <submittedName>
        <fullName evidence="2">Putative tellurite resistance protein B-like protein</fullName>
    </submittedName>
</protein>
<keyword evidence="3" id="KW-1185">Reference proteome</keyword>
<evidence type="ECO:0000259" key="1">
    <source>
        <dbReference type="Pfam" id="PF05099"/>
    </source>
</evidence>
<feature type="domain" description="Co-chaperone DjlA N-terminal" evidence="1">
    <location>
        <begin position="23"/>
        <end position="140"/>
    </location>
</feature>
<dbReference type="SUPFAM" id="SSF158682">
    <property type="entry name" value="TerB-like"/>
    <property type="match status" value="1"/>
</dbReference>
<dbReference type="OrthoDB" id="5402150at2"/>
<dbReference type="EMBL" id="PRDS01000006">
    <property type="protein sequence ID" value="PPB80191.1"/>
    <property type="molecule type" value="Genomic_DNA"/>
</dbReference>
<dbReference type="Pfam" id="PF05099">
    <property type="entry name" value="TerB"/>
    <property type="match status" value="1"/>
</dbReference>
<proteinExistence type="predicted"/>
<dbReference type="InterPro" id="IPR029024">
    <property type="entry name" value="TerB-like"/>
</dbReference>
<dbReference type="InterPro" id="IPR007791">
    <property type="entry name" value="DjlA_N"/>
</dbReference>